<accession>A0ABY5AIP5</accession>
<keyword evidence="3" id="KW-1185">Reference proteome</keyword>
<dbReference type="RefSeq" id="WP_252673714.1">
    <property type="nucleotide sequence ID" value="NZ_CP099547.1"/>
</dbReference>
<keyword evidence="1" id="KW-0812">Transmembrane</keyword>
<keyword evidence="1" id="KW-0472">Membrane</keyword>
<keyword evidence="1" id="KW-1133">Transmembrane helix</keyword>
<reference evidence="2" key="1">
    <citation type="submission" date="2022-06" db="EMBL/GenBank/DDBJ databases">
        <title>Complete Genome Sequence of Arcanobacterium pinnipediorum strain DSM 28752 isolated from a harbour seal.</title>
        <authorList>
            <person name="Borowiak M."/>
            <person name="Kreitlow A."/>
            <person name="Alssahen M."/>
            <person name="Malorny B."/>
            <person name="Laemmler C."/>
            <person name="Prenger-Berninghoff E."/>
            <person name="Siebert U."/>
            <person name="Ploetz M."/>
            <person name="Abdulmawjood A."/>
        </authorList>
    </citation>
    <scope>NUCLEOTIDE SEQUENCE</scope>
    <source>
        <strain evidence="2">DSM 28752</strain>
    </source>
</reference>
<proteinExistence type="predicted"/>
<gene>
    <name evidence="2" type="ORF">NG665_02410</name>
</gene>
<feature type="transmembrane region" description="Helical" evidence="1">
    <location>
        <begin position="12"/>
        <end position="29"/>
    </location>
</feature>
<evidence type="ECO:0000256" key="1">
    <source>
        <dbReference type="SAM" id="Phobius"/>
    </source>
</evidence>
<evidence type="ECO:0000313" key="3">
    <source>
        <dbReference type="Proteomes" id="UP001056109"/>
    </source>
</evidence>
<evidence type="ECO:0000313" key="2">
    <source>
        <dbReference type="EMBL" id="USR79855.1"/>
    </source>
</evidence>
<protein>
    <submittedName>
        <fullName evidence="2">Uncharacterized protein</fullName>
    </submittedName>
</protein>
<sequence>MECFWAITLAYWVYYLIPNGVVALVSWVMDKREERRYVAMLEEERARIKASNIATAEASPL</sequence>
<name>A0ABY5AIP5_9ACTO</name>
<dbReference type="EMBL" id="CP099547">
    <property type="protein sequence ID" value="USR79855.1"/>
    <property type="molecule type" value="Genomic_DNA"/>
</dbReference>
<organism evidence="2 3">
    <name type="scientific">Arcanobacterium pinnipediorum</name>
    <dbReference type="NCBI Taxonomy" id="1503041"/>
    <lineage>
        <taxon>Bacteria</taxon>
        <taxon>Bacillati</taxon>
        <taxon>Actinomycetota</taxon>
        <taxon>Actinomycetes</taxon>
        <taxon>Actinomycetales</taxon>
        <taxon>Actinomycetaceae</taxon>
        <taxon>Arcanobacterium</taxon>
    </lineage>
</organism>
<dbReference type="Proteomes" id="UP001056109">
    <property type="component" value="Chromosome"/>
</dbReference>